<reference evidence="2 3" key="1">
    <citation type="submission" date="2017-01" db="EMBL/GenBank/DDBJ databases">
        <title>Planococcus faecalis genome complete sequence.</title>
        <authorList>
            <person name="Lee P.C."/>
        </authorList>
    </citation>
    <scope>NUCLEOTIDE SEQUENCE [LARGE SCALE GENOMIC DNA]</scope>
    <source>
        <strain evidence="2 3">AJ003</strain>
    </source>
</reference>
<evidence type="ECO:0000256" key="1">
    <source>
        <dbReference type="SAM" id="MobiDB-lite"/>
    </source>
</evidence>
<feature type="compositionally biased region" description="Basic and acidic residues" evidence="1">
    <location>
        <begin position="9"/>
        <end position="27"/>
    </location>
</feature>
<gene>
    <name evidence="2" type="ORF">AJGP001_04905</name>
</gene>
<dbReference type="Proteomes" id="UP000189661">
    <property type="component" value="Chromosome"/>
</dbReference>
<feature type="region of interest" description="Disordered" evidence="1">
    <location>
        <begin position="1"/>
        <end position="30"/>
    </location>
</feature>
<accession>A0ABM6IQU0</accession>
<dbReference type="EMBL" id="CP019401">
    <property type="protein sequence ID" value="AQU78673.1"/>
    <property type="molecule type" value="Genomic_DNA"/>
</dbReference>
<organism evidence="2 3">
    <name type="scientific">Planococcus faecalis</name>
    <dbReference type="NCBI Taxonomy" id="1598147"/>
    <lineage>
        <taxon>Bacteria</taxon>
        <taxon>Bacillati</taxon>
        <taxon>Bacillota</taxon>
        <taxon>Bacilli</taxon>
        <taxon>Bacillales</taxon>
        <taxon>Caryophanaceae</taxon>
        <taxon>Planococcus</taxon>
    </lineage>
</organism>
<protein>
    <submittedName>
        <fullName evidence="2">Uncharacterized protein</fullName>
    </submittedName>
</protein>
<keyword evidence="3" id="KW-1185">Reference proteome</keyword>
<name>A0ABM6IQU0_9BACL</name>
<proteinExistence type="predicted"/>
<evidence type="ECO:0000313" key="3">
    <source>
        <dbReference type="Proteomes" id="UP000189661"/>
    </source>
</evidence>
<evidence type="ECO:0000313" key="2">
    <source>
        <dbReference type="EMBL" id="AQU78673.1"/>
    </source>
</evidence>
<sequence>MTRGSGRWSLDKEKRKPPCSTDRHKTDWQSGAFGRTAGMTYDPRCWALESGQRKAQIGTFLKVFCYKHKKENAHPGVCVF</sequence>